<dbReference type="EMBL" id="QUSF01000026">
    <property type="protein sequence ID" value="RLW00721.1"/>
    <property type="molecule type" value="Genomic_DNA"/>
</dbReference>
<dbReference type="AlphaFoldDB" id="A0A3L8SF17"/>
<gene>
    <name evidence="2" type="ORF">DV515_00008565</name>
</gene>
<organism evidence="2 3">
    <name type="scientific">Chloebia gouldiae</name>
    <name type="common">Gouldian finch</name>
    <name type="synonym">Erythrura gouldiae</name>
    <dbReference type="NCBI Taxonomy" id="44316"/>
    <lineage>
        <taxon>Eukaryota</taxon>
        <taxon>Metazoa</taxon>
        <taxon>Chordata</taxon>
        <taxon>Craniata</taxon>
        <taxon>Vertebrata</taxon>
        <taxon>Euteleostomi</taxon>
        <taxon>Archelosauria</taxon>
        <taxon>Archosauria</taxon>
        <taxon>Dinosauria</taxon>
        <taxon>Saurischia</taxon>
        <taxon>Theropoda</taxon>
        <taxon>Coelurosauria</taxon>
        <taxon>Aves</taxon>
        <taxon>Neognathae</taxon>
        <taxon>Neoaves</taxon>
        <taxon>Telluraves</taxon>
        <taxon>Australaves</taxon>
        <taxon>Passeriformes</taxon>
        <taxon>Passeroidea</taxon>
        <taxon>Passeridae</taxon>
        <taxon>Chloebia</taxon>
    </lineage>
</organism>
<feature type="non-terminal residue" evidence="2">
    <location>
        <position position="1"/>
    </location>
</feature>
<comment type="caution">
    <text evidence="2">The sequence shown here is derived from an EMBL/GenBank/DDBJ whole genome shotgun (WGS) entry which is preliminary data.</text>
</comment>
<evidence type="ECO:0000313" key="3">
    <source>
        <dbReference type="Proteomes" id="UP000276834"/>
    </source>
</evidence>
<keyword evidence="3" id="KW-1185">Reference proteome</keyword>
<feature type="region of interest" description="Disordered" evidence="1">
    <location>
        <begin position="74"/>
        <end position="104"/>
    </location>
</feature>
<name>A0A3L8SF17_CHLGU</name>
<sequence>SVGTGSLERAVGRTAAATTGCVTSPQGSASATLAGLGTTVMLPARRDFSARAARSGVTAPTAGPATPRAGRVAAAAGGEGGSVTNVSGGAARRGERGPPNPELSAVALSHPRSAGGARVEGVAVEILWVLWL</sequence>
<reference evidence="2 3" key="1">
    <citation type="journal article" date="2018" name="Proc. R. Soc. B">
        <title>A non-coding region near Follistatin controls head colour polymorphism in the Gouldian finch.</title>
        <authorList>
            <person name="Toomey M.B."/>
            <person name="Marques C.I."/>
            <person name="Andrade P."/>
            <person name="Araujo P.M."/>
            <person name="Sabatino S."/>
            <person name="Gazda M.A."/>
            <person name="Afonso S."/>
            <person name="Lopes R.J."/>
            <person name="Corbo J.C."/>
            <person name="Carneiro M."/>
        </authorList>
    </citation>
    <scope>NUCLEOTIDE SEQUENCE [LARGE SCALE GENOMIC DNA]</scope>
    <source>
        <strain evidence="2">Red01</strain>
        <tissue evidence="2">Muscle</tissue>
    </source>
</reference>
<protein>
    <submittedName>
        <fullName evidence="2">Uncharacterized protein</fullName>
    </submittedName>
</protein>
<dbReference type="Proteomes" id="UP000276834">
    <property type="component" value="Unassembled WGS sequence"/>
</dbReference>
<proteinExistence type="predicted"/>
<evidence type="ECO:0000313" key="2">
    <source>
        <dbReference type="EMBL" id="RLW00721.1"/>
    </source>
</evidence>
<feature type="non-terminal residue" evidence="2">
    <location>
        <position position="132"/>
    </location>
</feature>
<accession>A0A3L8SF17</accession>
<evidence type="ECO:0000256" key="1">
    <source>
        <dbReference type="SAM" id="MobiDB-lite"/>
    </source>
</evidence>